<comment type="similarity">
    <text evidence="5">Belongs to the class-III pyridoxal-phosphate-dependent aminotransferase family.</text>
</comment>
<evidence type="ECO:0000313" key="6">
    <source>
        <dbReference type="EMBL" id="OGN05668.1"/>
    </source>
</evidence>
<proteinExistence type="inferred from homology"/>
<dbReference type="InterPro" id="IPR015421">
    <property type="entry name" value="PyrdxlP-dep_Trfase_major"/>
</dbReference>
<dbReference type="Proteomes" id="UP000177507">
    <property type="component" value="Unassembled WGS sequence"/>
</dbReference>
<dbReference type="SUPFAM" id="SSF53383">
    <property type="entry name" value="PLP-dependent transferases"/>
    <property type="match status" value="1"/>
</dbReference>
<accession>A0A1F8EYU8</accession>
<evidence type="ECO:0000256" key="2">
    <source>
        <dbReference type="ARBA" id="ARBA00022576"/>
    </source>
</evidence>
<dbReference type="AlphaFoldDB" id="A0A1F8EYU8"/>
<name>A0A1F8EYU8_9BACT</name>
<keyword evidence="3 6" id="KW-0808">Transferase</keyword>
<dbReference type="Pfam" id="PF00202">
    <property type="entry name" value="Aminotran_3"/>
    <property type="match status" value="1"/>
</dbReference>
<gene>
    <name evidence="6" type="ORF">A2831_00610</name>
</gene>
<evidence type="ECO:0000313" key="7">
    <source>
        <dbReference type="Proteomes" id="UP000177507"/>
    </source>
</evidence>
<dbReference type="InterPro" id="IPR005814">
    <property type="entry name" value="Aminotrans_3"/>
</dbReference>
<dbReference type="GO" id="GO:0030170">
    <property type="term" value="F:pyridoxal phosphate binding"/>
    <property type="evidence" value="ECO:0007669"/>
    <property type="project" value="InterPro"/>
</dbReference>
<dbReference type="GO" id="GO:0042802">
    <property type="term" value="F:identical protein binding"/>
    <property type="evidence" value="ECO:0007669"/>
    <property type="project" value="TreeGrafter"/>
</dbReference>
<dbReference type="InterPro" id="IPR050103">
    <property type="entry name" value="Class-III_PLP-dep_AT"/>
</dbReference>
<protein>
    <submittedName>
        <fullName evidence="6">Aminotransferase class III</fullName>
    </submittedName>
</protein>
<organism evidence="6 7">
    <name type="scientific">Candidatus Yanofskybacteria bacterium RIFCSPHIGHO2_01_FULL_44_17</name>
    <dbReference type="NCBI Taxonomy" id="1802668"/>
    <lineage>
        <taxon>Bacteria</taxon>
        <taxon>Candidatus Yanofskyibacteriota</taxon>
    </lineage>
</organism>
<dbReference type="InterPro" id="IPR015422">
    <property type="entry name" value="PyrdxlP-dep_Trfase_small"/>
</dbReference>
<evidence type="ECO:0000256" key="3">
    <source>
        <dbReference type="ARBA" id="ARBA00022679"/>
    </source>
</evidence>
<dbReference type="Gene3D" id="3.90.1150.10">
    <property type="entry name" value="Aspartate Aminotransferase, domain 1"/>
    <property type="match status" value="1"/>
</dbReference>
<dbReference type="PANTHER" id="PTHR11986:SF79">
    <property type="entry name" value="ACETYLORNITHINE AMINOTRANSFERASE, MITOCHONDRIAL"/>
    <property type="match status" value="1"/>
</dbReference>
<sequence>MSSYQFHLTPQKVPHVKTKFRTIKTKIPAPETLSLIQETKKYGPNLMHGQLPVAWNKAIDFNVFDKAGNKWIDFTSTIFVANAGHANPRIKKAIKDQLDSDLLHSYNYPTEPRVKFLKKLLQMSPSFCEKGLLFSAGTESTEAAIQLMKMYGQHKLKDKARIDIISFQGNMHGITMGAEMMKGNPKILEVYGFSDPHVYRLLFPYPWESGGDKKYDWKARFYKDIENLKKKGMRINKVCGFMIEAYQGWGALFYPKTYIQELEKFAKKNKILITIDEIQGCCGRTGKMFVFEHYGIKPDLLCVGKGLSSSLPLSAVIGRKDILNLPEISGSWHSTHSGNPVCCAAGLANLEEIEARNLVKESARKGKILFGGLDDMKKKYPKLISHIFGSGLLAAILFKHPKTGQPESEFPTRVCELAMQKGLLMVHTGRESIKIAPPLTIHDAALREGLKVLEESIEEIIQEESSYR</sequence>
<dbReference type="STRING" id="1802668.A2831_00610"/>
<evidence type="ECO:0000256" key="1">
    <source>
        <dbReference type="ARBA" id="ARBA00001933"/>
    </source>
</evidence>
<comment type="caution">
    <text evidence="6">The sequence shown here is derived from an EMBL/GenBank/DDBJ whole genome shotgun (WGS) entry which is preliminary data.</text>
</comment>
<keyword evidence="4 5" id="KW-0663">Pyridoxal phosphate</keyword>
<dbReference type="EMBL" id="MGJI01000006">
    <property type="protein sequence ID" value="OGN05668.1"/>
    <property type="molecule type" value="Genomic_DNA"/>
</dbReference>
<dbReference type="GO" id="GO:0008483">
    <property type="term" value="F:transaminase activity"/>
    <property type="evidence" value="ECO:0007669"/>
    <property type="project" value="UniProtKB-KW"/>
</dbReference>
<reference evidence="6 7" key="1">
    <citation type="journal article" date="2016" name="Nat. Commun.">
        <title>Thousands of microbial genomes shed light on interconnected biogeochemical processes in an aquifer system.</title>
        <authorList>
            <person name="Anantharaman K."/>
            <person name="Brown C.T."/>
            <person name="Hug L.A."/>
            <person name="Sharon I."/>
            <person name="Castelle C.J."/>
            <person name="Probst A.J."/>
            <person name="Thomas B.C."/>
            <person name="Singh A."/>
            <person name="Wilkins M.J."/>
            <person name="Karaoz U."/>
            <person name="Brodie E.L."/>
            <person name="Williams K.H."/>
            <person name="Hubbard S.S."/>
            <person name="Banfield J.F."/>
        </authorList>
    </citation>
    <scope>NUCLEOTIDE SEQUENCE [LARGE SCALE GENOMIC DNA]</scope>
</reference>
<dbReference type="PANTHER" id="PTHR11986">
    <property type="entry name" value="AMINOTRANSFERASE CLASS III"/>
    <property type="match status" value="1"/>
</dbReference>
<dbReference type="PIRSF" id="PIRSF000521">
    <property type="entry name" value="Transaminase_4ab_Lys_Orn"/>
    <property type="match status" value="1"/>
</dbReference>
<keyword evidence="2 6" id="KW-0032">Aminotransferase</keyword>
<evidence type="ECO:0000256" key="5">
    <source>
        <dbReference type="RuleBase" id="RU003560"/>
    </source>
</evidence>
<dbReference type="CDD" id="cd00610">
    <property type="entry name" value="OAT_like"/>
    <property type="match status" value="1"/>
</dbReference>
<comment type="cofactor">
    <cofactor evidence="1">
        <name>pyridoxal 5'-phosphate</name>
        <dbReference type="ChEBI" id="CHEBI:597326"/>
    </cofactor>
</comment>
<dbReference type="Gene3D" id="3.40.640.10">
    <property type="entry name" value="Type I PLP-dependent aspartate aminotransferase-like (Major domain)"/>
    <property type="match status" value="1"/>
</dbReference>
<dbReference type="InterPro" id="IPR015424">
    <property type="entry name" value="PyrdxlP-dep_Trfase"/>
</dbReference>
<evidence type="ECO:0000256" key="4">
    <source>
        <dbReference type="ARBA" id="ARBA00022898"/>
    </source>
</evidence>